<keyword evidence="1" id="KW-0472">Membrane</keyword>
<feature type="transmembrane region" description="Helical" evidence="1">
    <location>
        <begin position="305"/>
        <end position="326"/>
    </location>
</feature>
<evidence type="ECO:0000256" key="1">
    <source>
        <dbReference type="SAM" id="Phobius"/>
    </source>
</evidence>
<feature type="transmembrane region" description="Helical" evidence="1">
    <location>
        <begin position="246"/>
        <end position="267"/>
    </location>
</feature>
<gene>
    <name evidence="2" type="ORF">KCQ71_21020</name>
</gene>
<dbReference type="Proteomes" id="UP000826651">
    <property type="component" value="Unassembled WGS sequence"/>
</dbReference>
<organism evidence="2 3">
    <name type="scientific">Occultella gossypii</name>
    <dbReference type="NCBI Taxonomy" id="2800820"/>
    <lineage>
        <taxon>Bacteria</taxon>
        <taxon>Bacillati</taxon>
        <taxon>Actinomycetota</taxon>
        <taxon>Actinomycetes</taxon>
        <taxon>Micrococcales</taxon>
        <taxon>Ruaniaceae</taxon>
        <taxon>Occultella</taxon>
    </lineage>
</organism>
<feature type="transmembrane region" description="Helical" evidence="1">
    <location>
        <begin position="437"/>
        <end position="460"/>
    </location>
</feature>
<keyword evidence="3" id="KW-1185">Reference proteome</keyword>
<protein>
    <submittedName>
        <fullName evidence="2">Polyketide antibiotic transporter</fullName>
    </submittedName>
</protein>
<name>A0ABS7SFG9_9MICO</name>
<feature type="transmembrane region" description="Helical" evidence="1">
    <location>
        <begin position="29"/>
        <end position="47"/>
    </location>
</feature>
<reference evidence="2 3" key="1">
    <citation type="submission" date="2021-04" db="EMBL/GenBank/DDBJ databases">
        <title>Ruania sp. nov., isolated from sandy soil of mangrove forest.</title>
        <authorList>
            <person name="Ge X."/>
            <person name="Huang R."/>
            <person name="Liu W."/>
        </authorList>
    </citation>
    <scope>NUCLEOTIDE SEQUENCE [LARGE SCALE GENOMIC DNA]</scope>
    <source>
        <strain evidence="2 3">N2-46</strain>
    </source>
</reference>
<feature type="transmembrane region" description="Helical" evidence="1">
    <location>
        <begin position="467"/>
        <end position="485"/>
    </location>
</feature>
<evidence type="ECO:0000313" key="2">
    <source>
        <dbReference type="EMBL" id="MBZ2198643.1"/>
    </source>
</evidence>
<keyword evidence="1" id="KW-0812">Transmembrane</keyword>
<proteinExistence type="predicted"/>
<feature type="transmembrane region" description="Helical" evidence="1">
    <location>
        <begin position="92"/>
        <end position="109"/>
    </location>
</feature>
<feature type="transmembrane region" description="Helical" evidence="1">
    <location>
        <begin position="394"/>
        <end position="417"/>
    </location>
</feature>
<keyword evidence="1" id="KW-1133">Transmembrane helix</keyword>
<dbReference type="EMBL" id="JAGSHT010000021">
    <property type="protein sequence ID" value="MBZ2198643.1"/>
    <property type="molecule type" value="Genomic_DNA"/>
</dbReference>
<feature type="transmembrane region" description="Helical" evidence="1">
    <location>
        <begin position="350"/>
        <end position="374"/>
    </location>
</feature>
<feature type="transmembrane region" description="Helical" evidence="1">
    <location>
        <begin position="164"/>
        <end position="185"/>
    </location>
</feature>
<comment type="caution">
    <text evidence="2">The sequence shown here is derived from an EMBL/GenBank/DDBJ whole genome shotgun (WGS) entry which is preliminary data.</text>
</comment>
<feature type="transmembrane region" description="Helical" evidence="1">
    <location>
        <begin position="129"/>
        <end position="158"/>
    </location>
</feature>
<sequence length="539" mass="55180">MRDGTSVREPWAGTGHLLRLALRRDRIRILIWFVAIVGTVAATVPALEVAYPDAAARQARAALMTNPSAVMMTGPAFGLDDYTLGAMVANELSLSLFVTVAVMSVLLTVRHTRSEEESGRTELLRGLPVGHYAPATAALVHVAAVNAAIGAGTALALLGSGLAAASSLAMGLATAVTGLVFGAVASVMTQVTAHARAATGMAMVVLAAAFLARGVGDVIDAQGSWLSWLSPLAWAQQTRLFVDLRWWPLGLSLALTVVLLAVSVRLARHRDLGAGLRPERGGHAIATRGLLSGPGLAVRLLRGTIIGWAIGLVLMGITFGSLANSLEDMLAEVPDLGAWIGMGSGDLIDAFAAAMLSYLVFGVGAFAVGAVLRLKTEEEAGRGEAVLATGASRLGWVASWFGVVVAAAVVMLVLSGLGLGLGVQAATGSADATARLVGAALVYLPAVLVMAGLALALFGLVPAFAGLAWVLVAWVVFVGWVGALLDLPEVLVGLSPVDRTPTVPVEAADGGPLLVLTAIAAVLAVAGLLGIRRRDIRSN</sequence>
<evidence type="ECO:0000313" key="3">
    <source>
        <dbReference type="Proteomes" id="UP000826651"/>
    </source>
</evidence>
<feature type="transmembrane region" description="Helical" evidence="1">
    <location>
        <begin position="197"/>
        <end position="216"/>
    </location>
</feature>
<feature type="transmembrane region" description="Helical" evidence="1">
    <location>
        <begin position="513"/>
        <end position="531"/>
    </location>
</feature>
<accession>A0ABS7SFG9</accession>